<reference evidence="6 7" key="1">
    <citation type="submission" date="2016-01" db="EMBL/GenBank/DDBJ databases">
        <title>Genome sequence of the yeast Holleya sinecauda.</title>
        <authorList>
            <person name="Dietrich F.S."/>
        </authorList>
    </citation>
    <scope>NUCLEOTIDE SEQUENCE [LARGE SCALE GENOMIC DNA]</scope>
    <source>
        <strain evidence="6 7">ATCC 58844</strain>
    </source>
</reference>
<evidence type="ECO:0000256" key="2">
    <source>
        <dbReference type="ARBA" id="ARBA00022670"/>
    </source>
</evidence>
<dbReference type="InterPro" id="IPR038765">
    <property type="entry name" value="Papain-like_cys_pep_sf"/>
</dbReference>
<evidence type="ECO:0000256" key="1">
    <source>
        <dbReference type="ARBA" id="ARBA00010193"/>
    </source>
</evidence>
<dbReference type="InterPro" id="IPR051297">
    <property type="entry name" value="PalB/RIM13"/>
</dbReference>
<keyword evidence="3" id="KW-0378">Hydrolase</keyword>
<evidence type="ECO:0000256" key="4">
    <source>
        <dbReference type="ARBA" id="ARBA00022807"/>
    </source>
</evidence>
<evidence type="ECO:0000256" key="3">
    <source>
        <dbReference type="ARBA" id="ARBA00022801"/>
    </source>
</evidence>
<dbReference type="GO" id="GO:0004197">
    <property type="term" value="F:cysteine-type endopeptidase activity"/>
    <property type="evidence" value="ECO:0007669"/>
    <property type="project" value="TreeGrafter"/>
</dbReference>
<protein>
    <recommendedName>
        <fullName evidence="5">Cysteine protease RIM13</fullName>
    </recommendedName>
</protein>
<name>A0A0X8HTV3_9SACH</name>
<dbReference type="AlphaFoldDB" id="A0A0X8HTV3"/>
<dbReference type="EMBL" id="CP014246">
    <property type="protein sequence ID" value="AMD21731.1"/>
    <property type="molecule type" value="Genomic_DNA"/>
</dbReference>
<gene>
    <name evidence="6" type="ORF">AW171_hschr63702</name>
</gene>
<proteinExistence type="inferred from homology"/>
<organism evidence="6 7">
    <name type="scientific">Eremothecium sinecaudum</name>
    <dbReference type="NCBI Taxonomy" id="45286"/>
    <lineage>
        <taxon>Eukaryota</taxon>
        <taxon>Fungi</taxon>
        <taxon>Dikarya</taxon>
        <taxon>Ascomycota</taxon>
        <taxon>Saccharomycotina</taxon>
        <taxon>Saccharomycetes</taxon>
        <taxon>Saccharomycetales</taxon>
        <taxon>Saccharomycetaceae</taxon>
        <taxon>Eremothecium</taxon>
    </lineage>
</organism>
<sequence>MERPLNDSEIDIWTELRNIYWSFYVKNTLDNARYEELVRDVQRNGSIDLIKALLIFDSSRKTCTYNDRFEWLTLKLNGREYPPIDINYAGQLCWNDPVEYVYSNTQKAKYDLIGKPAPNDVAEVSQHPMIDNCSMVTSLINVKTKNSMEPIVSYEYDLAQVNLYFNGAKRLVSIKNPVVRQNTDGEQLGIISPDFRDKLIEQAYFEVVQECTYNSKGSNTAIDTYRLCGWLPIVVNMDDTSFKEVQEYYCEGAMLALGTHINPIDSNPALRSKHDYIILNINDGIFHIRDPLLPEDLIRVDWEYVQSMFRYLYVNWDARKRCTFYEKLHFRYDTNVHNKFRSLMNKVIFDIKNASETEQTVYVWFERHLSIDRDVTSVSGIISPTGIHAEHEIGNNLGFLWLIVKVPPKNKTKIFYHTEKTTNCTLHLYCNSADVHVKKCNIQQVKTLALVEDTWFCGSRSEINYCSVFFQNPAYMFEVKSNTIDDIYVKLKLTWNSNFPAILLLYHYDDYRYSKPLMLESRTVSPLNLYCDVMLSTNTKYIVICKFSNFTIRVAYQLAILAAIDNAEIQLKRKYLAFGGLRFQVGKNFQIVGSHLSLPITISRPTNLHITISSVGQPFDFTYSLIEQESRPPLSEICEFVRLDNSFYILPMVFTYEKEVILRLYMRTKLNGSTISIEIGSDYKVSM</sequence>
<dbReference type="PANTHER" id="PTHR46143">
    <property type="entry name" value="CALPAIN-7"/>
    <property type="match status" value="1"/>
</dbReference>
<comment type="similarity">
    <text evidence="1">Belongs to the peptidase C2 family. PalB/RIM13 subfamily.</text>
</comment>
<dbReference type="GeneID" id="28725036"/>
<dbReference type="OrthoDB" id="167576at2759"/>
<dbReference type="PANTHER" id="PTHR46143:SF1">
    <property type="entry name" value="CALPAIN-7"/>
    <property type="match status" value="1"/>
</dbReference>
<dbReference type="STRING" id="45286.A0A0X8HTV3"/>
<keyword evidence="2" id="KW-0645">Protease</keyword>
<dbReference type="SUPFAM" id="SSF54001">
    <property type="entry name" value="Cysteine proteinases"/>
    <property type="match status" value="1"/>
</dbReference>
<keyword evidence="7" id="KW-1185">Reference proteome</keyword>
<dbReference type="GO" id="GO:0006508">
    <property type="term" value="P:proteolysis"/>
    <property type="evidence" value="ECO:0007669"/>
    <property type="project" value="UniProtKB-KW"/>
</dbReference>
<dbReference type="RefSeq" id="XP_017988727.1">
    <property type="nucleotide sequence ID" value="XM_018133147.1"/>
</dbReference>
<evidence type="ECO:0000256" key="5">
    <source>
        <dbReference type="ARBA" id="ARBA00042255"/>
    </source>
</evidence>
<accession>A0A0X8HTV3</accession>
<evidence type="ECO:0000313" key="6">
    <source>
        <dbReference type="EMBL" id="AMD21731.1"/>
    </source>
</evidence>
<evidence type="ECO:0000313" key="7">
    <source>
        <dbReference type="Proteomes" id="UP000243052"/>
    </source>
</evidence>
<keyword evidence="4" id="KW-0788">Thiol protease</keyword>
<dbReference type="Proteomes" id="UP000243052">
    <property type="component" value="Chromosome vi"/>
</dbReference>